<keyword evidence="1" id="KW-0812">Transmembrane</keyword>
<dbReference type="Proteomes" id="UP000807159">
    <property type="component" value="Chromosome 19"/>
</dbReference>
<keyword evidence="3" id="KW-1185">Reference proteome</keyword>
<dbReference type="EMBL" id="JACEGQ020000019">
    <property type="protein sequence ID" value="KAH8480950.1"/>
    <property type="molecule type" value="Genomic_DNA"/>
</dbReference>
<organism evidence="2 3">
    <name type="scientific">Populus deltoides</name>
    <name type="common">Eastern poplar</name>
    <name type="synonym">Eastern cottonwood</name>
    <dbReference type="NCBI Taxonomy" id="3696"/>
    <lineage>
        <taxon>Eukaryota</taxon>
        <taxon>Viridiplantae</taxon>
        <taxon>Streptophyta</taxon>
        <taxon>Embryophyta</taxon>
        <taxon>Tracheophyta</taxon>
        <taxon>Spermatophyta</taxon>
        <taxon>Magnoliopsida</taxon>
        <taxon>eudicotyledons</taxon>
        <taxon>Gunneridae</taxon>
        <taxon>Pentapetalae</taxon>
        <taxon>rosids</taxon>
        <taxon>fabids</taxon>
        <taxon>Malpighiales</taxon>
        <taxon>Salicaceae</taxon>
        <taxon>Saliceae</taxon>
        <taxon>Populus</taxon>
    </lineage>
</organism>
<evidence type="ECO:0000313" key="3">
    <source>
        <dbReference type="Proteomes" id="UP000807159"/>
    </source>
</evidence>
<name>A0A8T2WJK5_POPDE</name>
<dbReference type="AlphaFoldDB" id="A0A8T2WJK5"/>
<comment type="caution">
    <text evidence="2">The sequence shown here is derived from an EMBL/GenBank/DDBJ whole genome shotgun (WGS) entry which is preliminary data.</text>
</comment>
<reference evidence="2" key="1">
    <citation type="journal article" date="2021" name="J. Hered.">
        <title>Genome Assembly of Salicaceae Populus deltoides (Eastern Cottonwood) I-69 Based on Nanopore Sequencing and Hi-C Technologies.</title>
        <authorList>
            <person name="Bai S."/>
            <person name="Wu H."/>
            <person name="Zhang J."/>
            <person name="Pan Z."/>
            <person name="Zhao W."/>
            <person name="Li Z."/>
            <person name="Tong C."/>
        </authorList>
    </citation>
    <scope>NUCLEOTIDE SEQUENCE</scope>
    <source>
        <tissue evidence="2">Leaf</tissue>
    </source>
</reference>
<accession>A0A8T2WJK5</accession>
<evidence type="ECO:0000313" key="2">
    <source>
        <dbReference type="EMBL" id="KAH8480950.1"/>
    </source>
</evidence>
<evidence type="ECO:0000256" key="1">
    <source>
        <dbReference type="SAM" id="Phobius"/>
    </source>
</evidence>
<keyword evidence="1" id="KW-0472">Membrane</keyword>
<proteinExistence type="predicted"/>
<keyword evidence="1" id="KW-1133">Transmembrane helix</keyword>
<gene>
    <name evidence="2" type="ORF">H0E87_031008</name>
</gene>
<protein>
    <submittedName>
        <fullName evidence="2">Uncharacterized protein</fullName>
    </submittedName>
</protein>
<feature type="transmembrane region" description="Helical" evidence="1">
    <location>
        <begin position="67"/>
        <end position="86"/>
    </location>
</feature>
<sequence>MLMLLLPDVVVQDGADAIDRGGIAILAGMKDLRVGKVRLVKLDRSELRKYSDEELAWMDFSGFGRGHWILLVVVIVGAAAAAAAAAA</sequence>